<name>A0A1I1KTP4_9BACT</name>
<dbReference type="Proteomes" id="UP000198598">
    <property type="component" value="Unassembled WGS sequence"/>
</dbReference>
<dbReference type="RefSeq" id="WP_093823761.1">
    <property type="nucleotide sequence ID" value="NZ_FOLQ01000002.1"/>
</dbReference>
<protein>
    <submittedName>
        <fullName evidence="1">Uncharacterized protein</fullName>
    </submittedName>
</protein>
<gene>
    <name evidence="1" type="ORF">SAMN05216167_10247</name>
</gene>
<evidence type="ECO:0000313" key="1">
    <source>
        <dbReference type="EMBL" id="SFC64101.1"/>
    </source>
</evidence>
<dbReference type="STRING" id="662367.SAMN05216167_10247"/>
<proteinExistence type="predicted"/>
<dbReference type="OrthoDB" id="958821at2"/>
<sequence>MNPCKPAVLFDNDHFCIAQCHHCQRVGLTFQNLLLGFSQDEFVGLCRIMDQADFERCSALMPDGQLHMIVNTGHPDIQFSLSRIEFERFRVGLSQALRRMNLYQLLKIQSN</sequence>
<keyword evidence="2" id="KW-1185">Reference proteome</keyword>
<accession>A0A1I1KTP4</accession>
<organism evidence="1 2">
    <name type="scientific">Spirosoma endophyticum</name>
    <dbReference type="NCBI Taxonomy" id="662367"/>
    <lineage>
        <taxon>Bacteria</taxon>
        <taxon>Pseudomonadati</taxon>
        <taxon>Bacteroidota</taxon>
        <taxon>Cytophagia</taxon>
        <taxon>Cytophagales</taxon>
        <taxon>Cytophagaceae</taxon>
        <taxon>Spirosoma</taxon>
    </lineage>
</organism>
<dbReference type="AlphaFoldDB" id="A0A1I1KTP4"/>
<dbReference type="EMBL" id="FOLQ01000002">
    <property type="protein sequence ID" value="SFC64101.1"/>
    <property type="molecule type" value="Genomic_DNA"/>
</dbReference>
<reference evidence="1 2" key="1">
    <citation type="submission" date="2016-10" db="EMBL/GenBank/DDBJ databases">
        <authorList>
            <person name="de Groot N.N."/>
        </authorList>
    </citation>
    <scope>NUCLEOTIDE SEQUENCE [LARGE SCALE GENOMIC DNA]</scope>
    <source>
        <strain evidence="1 2">DSM 26130</strain>
    </source>
</reference>
<evidence type="ECO:0000313" key="2">
    <source>
        <dbReference type="Proteomes" id="UP000198598"/>
    </source>
</evidence>